<evidence type="ECO:0000256" key="8">
    <source>
        <dbReference type="ARBA" id="ARBA00024041"/>
    </source>
</evidence>
<evidence type="ECO:0000256" key="5">
    <source>
        <dbReference type="ARBA" id="ARBA00022847"/>
    </source>
</evidence>
<feature type="transmembrane region" description="Helical" evidence="9">
    <location>
        <begin position="412"/>
        <end position="430"/>
    </location>
</feature>
<feature type="transmembrane region" description="Helical" evidence="9">
    <location>
        <begin position="348"/>
        <end position="368"/>
    </location>
</feature>
<comment type="subcellular location">
    <subcellularLocation>
        <location evidence="1">Cell membrane</location>
        <topology evidence="1">Multi-pass membrane protein</topology>
    </subcellularLocation>
</comment>
<keyword evidence="6 9" id="KW-1133">Transmembrane helix</keyword>
<keyword evidence="3" id="KW-1003">Cell membrane</keyword>
<keyword evidence="11" id="KW-1185">Reference proteome</keyword>
<dbReference type="InterPro" id="IPR044566">
    <property type="entry name" value="RMV1-like"/>
</dbReference>
<feature type="transmembrane region" description="Helical" evidence="9">
    <location>
        <begin position="178"/>
        <end position="201"/>
    </location>
</feature>
<evidence type="ECO:0000313" key="11">
    <source>
        <dbReference type="Proteomes" id="UP001412067"/>
    </source>
</evidence>
<reference evidence="10 11" key="1">
    <citation type="journal article" date="2022" name="Nat. Plants">
        <title>Genomes of leafy and leafless Platanthera orchids illuminate the evolution of mycoheterotrophy.</title>
        <authorList>
            <person name="Li M.H."/>
            <person name="Liu K.W."/>
            <person name="Li Z."/>
            <person name="Lu H.C."/>
            <person name="Ye Q.L."/>
            <person name="Zhang D."/>
            <person name="Wang J.Y."/>
            <person name="Li Y.F."/>
            <person name="Zhong Z.M."/>
            <person name="Liu X."/>
            <person name="Yu X."/>
            <person name="Liu D.K."/>
            <person name="Tu X.D."/>
            <person name="Liu B."/>
            <person name="Hao Y."/>
            <person name="Liao X.Y."/>
            <person name="Jiang Y.T."/>
            <person name="Sun W.H."/>
            <person name="Chen J."/>
            <person name="Chen Y.Q."/>
            <person name="Ai Y."/>
            <person name="Zhai J.W."/>
            <person name="Wu S.S."/>
            <person name="Zhou Z."/>
            <person name="Hsiao Y.Y."/>
            <person name="Wu W.L."/>
            <person name="Chen Y.Y."/>
            <person name="Lin Y.F."/>
            <person name="Hsu J.L."/>
            <person name="Li C.Y."/>
            <person name="Wang Z.W."/>
            <person name="Zhao X."/>
            <person name="Zhong W.Y."/>
            <person name="Ma X.K."/>
            <person name="Ma L."/>
            <person name="Huang J."/>
            <person name="Chen G.Z."/>
            <person name="Huang M.Z."/>
            <person name="Huang L."/>
            <person name="Peng D.H."/>
            <person name="Luo Y.B."/>
            <person name="Zou S.Q."/>
            <person name="Chen S.P."/>
            <person name="Lan S."/>
            <person name="Tsai W.C."/>
            <person name="Van de Peer Y."/>
            <person name="Liu Z.J."/>
        </authorList>
    </citation>
    <scope>NUCLEOTIDE SEQUENCE [LARGE SCALE GENOMIC DNA]</scope>
    <source>
        <strain evidence="10">Lor288</strain>
    </source>
</reference>
<comment type="caution">
    <text evidence="10">The sequence shown here is derived from an EMBL/GenBank/DDBJ whole genome shotgun (WGS) entry which is preliminary data.</text>
</comment>
<dbReference type="InterPro" id="IPR002293">
    <property type="entry name" value="AA/rel_permease1"/>
</dbReference>
<name>A0ABR2M2Z1_9ASPA</name>
<accession>A0ABR2M2Z1</accession>
<dbReference type="Proteomes" id="UP001412067">
    <property type="component" value="Unassembled WGS sequence"/>
</dbReference>
<feature type="transmembrane region" description="Helical" evidence="9">
    <location>
        <begin position="252"/>
        <end position="275"/>
    </location>
</feature>
<dbReference type="PANTHER" id="PTHR45826">
    <property type="entry name" value="POLYAMINE TRANSPORTER PUT1"/>
    <property type="match status" value="1"/>
</dbReference>
<dbReference type="PANTHER" id="PTHR45826:SF8">
    <property type="entry name" value="CATIONIC AMINO ACID TRANSPORTER"/>
    <property type="match status" value="1"/>
</dbReference>
<evidence type="ECO:0000256" key="3">
    <source>
        <dbReference type="ARBA" id="ARBA00022475"/>
    </source>
</evidence>
<feature type="transmembrane region" description="Helical" evidence="9">
    <location>
        <begin position="374"/>
        <end position="391"/>
    </location>
</feature>
<dbReference type="Gene3D" id="1.20.1740.10">
    <property type="entry name" value="Amino acid/polyamine transporter I"/>
    <property type="match status" value="1"/>
</dbReference>
<keyword evidence="7 9" id="KW-0472">Membrane</keyword>
<feature type="transmembrane region" description="Helical" evidence="9">
    <location>
        <begin position="70"/>
        <end position="90"/>
    </location>
</feature>
<evidence type="ECO:0000256" key="7">
    <source>
        <dbReference type="ARBA" id="ARBA00023136"/>
    </source>
</evidence>
<sequence>MTGEIQLHAHISASMPEPLDDSIFPVQSNGEKHHRDKSKLAILPLVFLIYFEVSGGPYGSEQTVQSGGPLLAILGFVVLPFVWSIPEALITAELSTALPGNGGFVLWTDRAFGPFLGSLMGTWKFLSGAINSAAYPALCADYVARNIPSISSGAPRAIAVTAATILLSFLNYTGLSVVGYTAMGLCAASLSPFFIMSAAALPRLHPRRWGGVAENKDWSLYLNTLFWNLNFWDNASTLAGEVDRPQRTFPRALLASGLLTSAAYLVPLLVVTAALDVPYSSWDDGFYADAAGMICGQWLKYWMEVGAVLSAVGLYEAQLSSSAFQLLGMADLAFLPKFLALRSKWFDTPWVGIVISSLITLGISFLSFDDIISSSNFLYGLGMLLEIAAFLQLRRKEPRLKRPFRVPLPMPGLIFMCFVPSAFLILVMALAGWKVFAISGGLTVLGCALYFFMELCKRKGFLKFSALGEKLGELEEDEGKANDA</sequence>
<feature type="transmembrane region" description="Helical" evidence="9">
    <location>
        <begin position="436"/>
        <end position="453"/>
    </location>
</feature>
<feature type="transmembrane region" description="Helical" evidence="9">
    <location>
        <begin position="154"/>
        <end position="172"/>
    </location>
</feature>
<evidence type="ECO:0000256" key="1">
    <source>
        <dbReference type="ARBA" id="ARBA00004651"/>
    </source>
</evidence>
<evidence type="ECO:0000256" key="4">
    <source>
        <dbReference type="ARBA" id="ARBA00022692"/>
    </source>
</evidence>
<dbReference type="EMBL" id="JBBWWR010000012">
    <property type="protein sequence ID" value="KAK8958451.1"/>
    <property type="molecule type" value="Genomic_DNA"/>
</dbReference>
<keyword evidence="4 9" id="KW-0812">Transmembrane</keyword>
<organism evidence="10 11">
    <name type="scientific">Platanthera guangdongensis</name>
    <dbReference type="NCBI Taxonomy" id="2320717"/>
    <lineage>
        <taxon>Eukaryota</taxon>
        <taxon>Viridiplantae</taxon>
        <taxon>Streptophyta</taxon>
        <taxon>Embryophyta</taxon>
        <taxon>Tracheophyta</taxon>
        <taxon>Spermatophyta</taxon>
        <taxon>Magnoliopsida</taxon>
        <taxon>Liliopsida</taxon>
        <taxon>Asparagales</taxon>
        <taxon>Orchidaceae</taxon>
        <taxon>Orchidoideae</taxon>
        <taxon>Orchideae</taxon>
        <taxon>Orchidinae</taxon>
        <taxon>Platanthera</taxon>
    </lineage>
</organism>
<comment type="similarity">
    <text evidence="8">Belongs to the amino acid-polyamine-organocation (APC) superfamily. Polyamine:cation symporter (PHS) (TC 2.A.3.12) family.</text>
</comment>
<dbReference type="PIRSF" id="PIRSF006060">
    <property type="entry name" value="AA_transporter"/>
    <property type="match status" value="1"/>
</dbReference>
<gene>
    <name evidence="10" type="ORF">KSP40_PGU020272</name>
</gene>
<protein>
    <submittedName>
        <fullName evidence="10">Polyamine transporter</fullName>
    </submittedName>
</protein>
<evidence type="ECO:0000256" key="9">
    <source>
        <dbReference type="SAM" id="Phobius"/>
    </source>
</evidence>
<dbReference type="Pfam" id="PF13520">
    <property type="entry name" value="AA_permease_2"/>
    <property type="match status" value="1"/>
</dbReference>
<keyword evidence="5" id="KW-0769">Symport</keyword>
<proteinExistence type="inferred from homology"/>
<evidence type="ECO:0000313" key="10">
    <source>
        <dbReference type="EMBL" id="KAK8958451.1"/>
    </source>
</evidence>
<evidence type="ECO:0000256" key="2">
    <source>
        <dbReference type="ARBA" id="ARBA00022448"/>
    </source>
</evidence>
<evidence type="ECO:0000256" key="6">
    <source>
        <dbReference type="ARBA" id="ARBA00022989"/>
    </source>
</evidence>
<keyword evidence="2" id="KW-0813">Transport</keyword>